<reference evidence="1" key="1">
    <citation type="submission" date="2020-05" db="EMBL/GenBank/DDBJ databases">
        <title>Large-scale comparative analyses of tick genomes elucidate their genetic diversity and vector capacities.</title>
        <authorList>
            <person name="Jia N."/>
            <person name="Wang J."/>
            <person name="Shi W."/>
            <person name="Du L."/>
            <person name="Sun Y."/>
            <person name="Zhan W."/>
            <person name="Jiang J."/>
            <person name="Wang Q."/>
            <person name="Zhang B."/>
            <person name="Ji P."/>
            <person name="Sakyi L.B."/>
            <person name="Cui X."/>
            <person name="Yuan T."/>
            <person name="Jiang B."/>
            <person name="Yang W."/>
            <person name="Lam T.T.-Y."/>
            <person name="Chang Q."/>
            <person name="Ding S."/>
            <person name="Wang X."/>
            <person name="Zhu J."/>
            <person name="Ruan X."/>
            <person name="Zhao L."/>
            <person name="Wei J."/>
            <person name="Que T."/>
            <person name="Du C."/>
            <person name="Cheng J."/>
            <person name="Dai P."/>
            <person name="Han X."/>
            <person name="Huang E."/>
            <person name="Gao Y."/>
            <person name="Liu J."/>
            <person name="Shao H."/>
            <person name="Ye R."/>
            <person name="Li L."/>
            <person name="Wei W."/>
            <person name="Wang X."/>
            <person name="Wang C."/>
            <person name="Yang T."/>
            <person name="Huo Q."/>
            <person name="Li W."/>
            <person name="Guo W."/>
            <person name="Chen H."/>
            <person name="Zhou L."/>
            <person name="Ni X."/>
            <person name="Tian J."/>
            <person name="Zhou Y."/>
            <person name="Sheng Y."/>
            <person name="Liu T."/>
            <person name="Pan Y."/>
            <person name="Xia L."/>
            <person name="Li J."/>
            <person name="Zhao F."/>
            <person name="Cao W."/>
        </authorList>
    </citation>
    <scope>NUCLEOTIDE SEQUENCE</scope>
    <source>
        <strain evidence="1">Hyas-2018</strain>
    </source>
</reference>
<sequence>MAAVQLIAKVKARELRGKKKEELVKQLEDLKQELAALRVAKVTGGAASKLSKIRVVRKSIARVLTVIHQTQKEHLRKFYRGKKYKPRDLRPKLTRAKRRELTPHEKSLRTRKQARKMAAYPPRKFALKLIVAANKALRHSRTINEVKVSGQPPFLADTALSLGECAEPYYPSDVSLKEANAVEVAVRLLQRSSEPDMADPTDTPHIHAADTHHSDHLACVDADTAKPITIDHDTLLTVTPVK</sequence>
<organism evidence="1 2">
    <name type="scientific">Hyalomma asiaticum</name>
    <name type="common">Tick</name>
    <dbReference type="NCBI Taxonomy" id="266040"/>
    <lineage>
        <taxon>Eukaryota</taxon>
        <taxon>Metazoa</taxon>
        <taxon>Ecdysozoa</taxon>
        <taxon>Arthropoda</taxon>
        <taxon>Chelicerata</taxon>
        <taxon>Arachnida</taxon>
        <taxon>Acari</taxon>
        <taxon>Parasitiformes</taxon>
        <taxon>Ixodida</taxon>
        <taxon>Ixodoidea</taxon>
        <taxon>Ixodidae</taxon>
        <taxon>Hyalomminae</taxon>
        <taxon>Hyalomma</taxon>
    </lineage>
</organism>
<evidence type="ECO:0000313" key="1">
    <source>
        <dbReference type="EMBL" id="KAH6944810.1"/>
    </source>
</evidence>
<comment type="caution">
    <text evidence="1">The sequence shown here is derived from an EMBL/GenBank/DDBJ whole genome shotgun (WGS) entry which is preliminary data.</text>
</comment>
<name>A0ACB7TCS7_HYAAI</name>
<dbReference type="EMBL" id="CM023481">
    <property type="protein sequence ID" value="KAH6944810.1"/>
    <property type="molecule type" value="Genomic_DNA"/>
</dbReference>
<proteinExistence type="predicted"/>
<protein>
    <submittedName>
        <fullName evidence="1">Uncharacterized protein</fullName>
    </submittedName>
</protein>
<evidence type="ECO:0000313" key="2">
    <source>
        <dbReference type="Proteomes" id="UP000821845"/>
    </source>
</evidence>
<dbReference type="Proteomes" id="UP000821845">
    <property type="component" value="Chromosome 1"/>
</dbReference>
<keyword evidence="2" id="KW-1185">Reference proteome</keyword>
<gene>
    <name evidence="1" type="ORF">HPB50_005299</name>
</gene>
<accession>A0ACB7TCS7</accession>